<sequence>MGGGSSKPAESSPQSKTDPKLLNTKLNFLVIGKAGNGKSSSCKAIAGLPEDSPHFASYRDVTATTKSVGNYRIHRWGKEISVTDTPGLEDPDLDVIANAKFARKNMINAMNICPEGFHAIVIVLNYLSRFTEEEKNVIELLTEIFGEEMFQFTILIFTHGDSFDNDHNITNENASQRIFKTWCRQQEGALRNLLAKCSFRVVLFHNAKSYEDKRDVDMIELKRETEGILQGGTLYTDEQFGRQRYYRDRILINKFLDELKKQINESLTSLKKEFKLITTQEKKFIERIDEVLKEKTSHLPDLESLLKNLKDLKVKLQVKRNNQEKRKMYLLVQDKIDTPLFLSLKLLSDDLQKLIKPEWHKEDLKHRAMALQSYIREEDYGTRRLTDELENIDYFLSEINGLDTKARGVYTEIE</sequence>
<evidence type="ECO:0000313" key="7">
    <source>
        <dbReference type="Proteomes" id="UP001497497"/>
    </source>
</evidence>
<evidence type="ECO:0000256" key="3">
    <source>
        <dbReference type="ARBA" id="ARBA00023134"/>
    </source>
</evidence>
<organism evidence="6 7">
    <name type="scientific">Lymnaea stagnalis</name>
    <name type="common">Great pond snail</name>
    <name type="synonym">Helix stagnalis</name>
    <dbReference type="NCBI Taxonomy" id="6523"/>
    <lineage>
        <taxon>Eukaryota</taxon>
        <taxon>Metazoa</taxon>
        <taxon>Spiralia</taxon>
        <taxon>Lophotrochozoa</taxon>
        <taxon>Mollusca</taxon>
        <taxon>Gastropoda</taxon>
        <taxon>Heterobranchia</taxon>
        <taxon>Euthyneura</taxon>
        <taxon>Panpulmonata</taxon>
        <taxon>Hygrophila</taxon>
        <taxon>Lymnaeoidea</taxon>
        <taxon>Lymnaeidae</taxon>
        <taxon>Lymnaea</taxon>
    </lineage>
</organism>
<dbReference type="Pfam" id="PF04548">
    <property type="entry name" value="AIG1"/>
    <property type="match status" value="1"/>
</dbReference>
<evidence type="ECO:0000313" key="6">
    <source>
        <dbReference type="EMBL" id="CAL1530559.1"/>
    </source>
</evidence>
<comment type="similarity">
    <text evidence="1">Belongs to the TRAFAC class TrmE-Era-EngA-EngB-Septin-like GTPase superfamily. AIG1/Toc34/Toc159-like paraseptin GTPase family. IAN subfamily.</text>
</comment>
<gene>
    <name evidence="6" type="ORF">GSLYS_00004684001</name>
</gene>
<keyword evidence="7" id="KW-1185">Reference proteome</keyword>
<keyword evidence="3" id="KW-0342">GTP-binding</keyword>
<dbReference type="PROSITE" id="PS51720">
    <property type="entry name" value="G_AIG1"/>
    <property type="match status" value="1"/>
</dbReference>
<evidence type="ECO:0000256" key="4">
    <source>
        <dbReference type="SAM" id="Coils"/>
    </source>
</evidence>
<proteinExistence type="inferred from homology"/>
<protein>
    <recommendedName>
        <fullName evidence="5">AIG1-type G domain-containing protein</fullName>
    </recommendedName>
</protein>
<name>A0AAV2HDM3_LYMST</name>
<dbReference type="EMBL" id="CAXITT010000071">
    <property type="protein sequence ID" value="CAL1530559.1"/>
    <property type="molecule type" value="Genomic_DNA"/>
</dbReference>
<dbReference type="Gene3D" id="3.40.50.300">
    <property type="entry name" value="P-loop containing nucleotide triphosphate hydrolases"/>
    <property type="match status" value="1"/>
</dbReference>
<dbReference type="SUPFAM" id="SSF52540">
    <property type="entry name" value="P-loop containing nucleoside triphosphate hydrolases"/>
    <property type="match status" value="1"/>
</dbReference>
<keyword evidence="4" id="KW-0175">Coiled coil</keyword>
<evidence type="ECO:0000256" key="1">
    <source>
        <dbReference type="ARBA" id="ARBA00008535"/>
    </source>
</evidence>
<reference evidence="6 7" key="1">
    <citation type="submission" date="2024-04" db="EMBL/GenBank/DDBJ databases">
        <authorList>
            <consortium name="Genoscope - CEA"/>
            <person name="William W."/>
        </authorList>
    </citation>
    <scope>NUCLEOTIDE SEQUENCE [LARGE SCALE GENOMIC DNA]</scope>
</reference>
<comment type="caution">
    <text evidence="6">The sequence shown here is derived from an EMBL/GenBank/DDBJ whole genome shotgun (WGS) entry which is preliminary data.</text>
</comment>
<dbReference type="AlphaFoldDB" id="A0AAV2HDM3"/>
<dbReference type="PANTHER" id="PTHR10903">
    <property type="entry name" value="GTPASE, IMAP FAMILY MEMBER-RELATED"/>
    <property type="match status" value="1"/>
</dbReference>
<dbReference type="InterPro" id="IPR045058">
    <property type="entry name" value="GIMA/IAN/Toc"/>
</dbReference>
<keyword evidence="2" id="KW-0547">Nucleotide-binding</keyword>
<feature type="domain" description="AIG1-type G" evidence="5">
    <location>
        <begin position="23"/>
        <end position="244"/>
    </location>
</feature>
<dbReference type="GO" id="GO:0005525">
    <property type="term" value="F:GTP binding"/>
    <property type="evidence" value="ECO:0007669"/>
    <property type="project" value="UniProtKB-KW"/>
</dbReference>
<evidence type="ECO:0000256" key="2">
    <source>
        <dbReference type="ARBA" id="ARBA00022741"/>
    </source>
</evidence>
<accession>A0AAV2HDM3</accession>
<dbReference type="Proteomes" id="UP001497497">
    <property type="component" value="Unassembled WGS sequence"/>
</dbReference>
<dbReference type="InterPro" id="IPR027417">
    <property type="entry name" value="P-loop_NTPase"/>
</dbReference>
<evidence type="ECO:0000259" key="5">
    <source>
        <dbReference type="PROSITE" id="PS51720"/>
    </source>
</evidence>
<dbReference type="InterPro" id="IPR006703">
    <property type="entry name" value="G_AIG1"/>
</dbReference>
<dbReference type="PANTHER" id="PTHR10903:SF184">
    <property type="entry name" value="GTP-BINDING PROTEIN A"/>
    <property type="match status" value="1"/>
</dbReference>
<feature type="coiled-coil region" evidence="4">
    <location>
        <begin position="299"/>
        <end position="326"/>
    </location>
</feature>